<dbReference type="GO" id="GO:0003677">
    <property type="term" value="F:DNA binding"/>
    <property type="evidence" value="ECO:0007669"/>
    <property type="project" value="InterPro"/>
</dbReference>
<sequence length="85" mass="9550">MPARAQGVTRLTRKFQTSIPKKICQLKGFEPGDRIAWILNSDGTLTLQKIVDDKALDEYVGIIKTTKSTADIIEELRGPRHENGR</sequence>
<evidence type="ECO:0000259" key="1">
    <source>
        <dbReference type="SMART" id="SM00966"/>
    </source>
</evidence>
<reference evidence="3" key="1">
    <citation type="journal article" date="2008" name="Genome Res.">
        <title>The genome of Pelotomaculum thermopropionicum reveals niche-associated evolution in anaerobic microbiota.</title>
        <authorList>
            <person name="Kosaka T."/>
            <person name="Kato S."/>
            <person name="Shimoyama T."/>
            <person name="Ishii S."/>
            <person name="Abe T."/>
            <person name="Watanabe K."/>
        </authorList>
    </citation>
    <scope>NUCLEOTIDE SEQUENCE [LARGE SCALE GENOMIC DNA]</scope>
    <source>
        <strain evidence="3">DSM 13744 / JCM 10971 / SI</strain>
    </source>
</reference>
<accession>A5CYF9</accession>
<dbReference type="STRING" id="370438.PTH_2795"/>
<evidence type="ECO:0000313" key="2">
    <source>
        <dbReference type="EMBL" id="BAF60976.1"/>
    </source>
</evidence>
<dbReference type="SUPFAM" id="SSF89447">
    <property type="entry name" value="AbrB/MazE/MraZ-like"/>
    <property type="match status" value="1"/>
</dbReference>
<dbReference type="SMART" id="SM00966">
    <property type="entry name" value="SpoVT_AbrB"/>
    <property type="match status" value="1"/>
</dbReference>
<dbReference type="Proteomes" id="UP000006556">
    <property type="component" value="Chromosome"/>
</dbReference>
<dbReference type="EMBL" id="AP009389">
    <property type="protein sequence ID" value="BAF60976.1"/>
    <property type="molecule type" value="Genomic_DNA"/>
</dbReference>
<name>A5CYF9_PELTS</name>
<organism evidence="2 3">
    <name type="scientific">Pelotomaculum thermopropionicum (strain DSM 13744 / JCM 10971 / SI)</name>
    <dbReference type="NCBI Taxonomy" id="370438"/>
    <lineage>
        <taxon>Bacteria</taxon>
        <taxon>Bacillati</taxon>
        <taxon>Bacillota</taxon>
        <taxon>Clostridia</taxon>
        <taxon>Eubacteriales</taxon>
        <taxon>Desulfotomaculaceae</taxon>
        <taxon>Pelotomaculum</taxon>
    </lineage>
</organism>
<dbReference type="KEGG" id="pth:PTH_2795"/>
<gene>
    <name evidence="2" type="ordered locus">PTH_2795</name>
</gene>
<dbReference type="HOGENOM" id="CLU_2509765_0_0_9"/>
<dbReference type="AlphaFoldDB" id="A5CYF9"/>
<proteinExistence type="predicted"/>
<feature type="domain" description="SpoVT-AbrB" evidence="1">
    <location>
        <begin position="9"/>
        <end position="55"/>
    </location>
</feature>
<dbReference type="InterPro" id="IPR007159">
    <property type="entry name" value="SpoVT-AbrB_dom"/>
</dbReference>
<keyword evidence="3" id="KW-1185">Reference proteome</keyword>
<protein>
    <recommendedName>
        <fullName evidence="1">SpoVT-AbrB domain-containing protein</fullName>
    </recommendedName>
</protein>
<dbReference type="InterPro" id="IPR037914">
    <property type="entry name" value="SpoVT-AbrB_sf"/>
</dbReference>
<dbReference type="Gene3D" id="2.10.260.10">
    <property type="match status" value="1"/>
</dbReference>
<evidence type="ECO:0000313" key="3">
    <source>
        <dbReference type="Proteomes" id="UP000006556"/>
    </source>
</evidence>